<name>A0A1T5J2P9_9BACT</name>
<dbReference type="PROSITE" id="PS50995">
    <property type="entry name" value="HTH_MARR_2"/>
    <property type="match status" value="1"/>
</dbReference>
<dbReference type="SUPFAM" id="SSF46785">
    <property type="entry name" value="Winged helix' DNA-binding domain"/>
    <property type="match status" value="1"/>
</dbReference>
<dbReference type="GO" id="GO:0003700">
    <property type="term" value="F:DNA-binding transcription factor activity"/>
    <property type="evidence" value="ECO:0007669"/>
    <property type="project" value="InterPro"/>
</dbReference>
<dbReference type="STRING" id="688867.SAMN05660236_0677"/>
<dbReference type="Proteomes" id="UP000190961">
    <property type="component" value="Unassembled WGS sequence"/>
</dbReference>
<reference evidence="2 3" key="1">
    <citation type="submission" date="2017-02" db="EMBL/GenBank/DDBJ databases">
        <authorList>
            <person name="Peterson S.W."/>
        </authorList>
    </citation>
    <scope>NUCLEOTIDE SEQUENCE [LARGE SCALE GENOMIC DNA]</scope>
    <source>
        <strain evidence="2 3">DSM 25262</strain>
    </source>
</reference>
<dbReference type="PANTHER" id="PTHR33164:SF44">
    <property type="entry name" value="TRANSCRIPTIONAL REGULATORY PROTEIN"/>
    <property type="match status" value="1"/>
</dbReference>
<keyword evidence="3" id="KW-1185">Reference proteome</keyword>
<dbReference type="EMBL" id="FUZU01000001">
    <property type="protein sequence ID" value="SKC45552.1"/>
    <property type="molecule type" value="Genomic_DNA"/>
</dbReference>
<accession>A0A1T5J2P9</accession>
<dbReference type="InterPro" id="IPR036388">
    <property type="entry name" value="WH-like_DNA-bd_sf"/>
</dbReference>
<organism evidence="2 3">
    <name type="scientific">Ohtaekwangia koreensis</name>
    <dbReference type="NCBI Taxonomy" id="688867"/>
    <lineage>
        <taxon>Bacteria</taxon>
        <taxon>Pseudomonadati</taxon>
        <taxon>Bacteroidota</taxon>
        <taxon>Cytophagia</taxon>
        <taxon>Cytophagales</taxon>
        <taxon>Fulvivirgaceae</taxon>
        <taxon>Ohtaekwangia</taxon>
    </lineage>
</organism>
<dbReference type="Gene3D" id="1.10.10.10">
    <property type="entry name" value="Winged helix-like DNA-binding domain superfamily/Winged helix DNA-binding domain"/>
    <property type="match status" value="1"/>
</dbReference>
<dbReference type="SMART" id="SM00347">
    <property type="entry name" value="HTH_MARR"/>
    <property type="match status" value="1"/>
</dbReference>
<dbReference type="InterPro" id="IPR036390">
    <property type="entry name" value="WH_DNA-bd_sf"/>
</dbReference>
<dbReference type="Pfam" id="PF12802">
    <property type="entry name" value="MarR_2"/>
    <property type="match status" value="1"/>
</dbReference>
<dbReference type="GO" id="GO:0003677">
    <property type="term" value="F:DNA binding"/>
    <property type="evidence" value="ECO:0007669"/>
    <property type="project" value="UniProtKB-KW"/>
</dbReference>
<dbReference type="GO" id="GO:0006950">
    <property type="term" value="P:response to stress"/>
    <property type="evidence" value="ECO:0007669"/>
    <property type="project" value="TreeGrafter"/>
</dbReference>
<gene>
    <name evidence="2" type="ORF">SAMN05660236_0677</name>
</gene>
<dbReference type="InterPro" id="IPR000835">
    <property type="entry name" value="HTH_MarR-typ"/>
</dbReference>
<proteinExistence type="predicted"/>
<keyword evidence="2" id="KW-0238">DNA-binding</keyword>
<feature type="domain" description="HTH marR-type" evidence="1">
    <location>
        <begin position="1"/>
        <end position="148"/>
    </location>
</feature>
<dbReference type="InterPro" id="IPR039422">
    <property type="entry name" value="MarR/SlyA-like"/>
</dbReference>
<evidence type="ECO:0000313" key="2">
    <source>
        <dbReference type="EMBL" id="SKC45552.1"/>
    </source>
</evidence>
<dbReference type="AlphaFoldDB" id="A0A1T5J2P9"/>
<evidence type="ECO:0000259" key="1">
    <source>
        <dbReference type="PROSITE" id="PS50995"/>
    </source>
</evidence>
<protein>
    <submittedName>
        <fullName evidence="2">DNA-binding transcriptional regulator, MarR family</fullName>
    </submittedName>
</protein>
<dbReference type="OrthoDB" id="948423at2"/>
<dbReference type="RefSeq" id="WP_159453589.1">
    <property type="nucleotide sequence ID" value="NZ_FUZU01000001.1"/>
</dbReference>
<evidence type="ECO:0000313" key="3">
    <source>
        <dbReference type="Proteomes" id="UP000190961"/>
    </source>
</evidence>
<sequence>MKIDDQLKEFENNKDRNWQRLIYVLRRHLDLWSPKHVKPQWGQMKVSYWPVICNISAKGSTAMDIARESMVVKQSVSRTIKELEEKGMIMSKTSKDDKRIEYLYLTPSGKQLIADANNQVFSLMETYKDLVGEKNLETTIDVLNKIIKYHEGLMTQDDTLEE</sequence>
<dbReference type="PANTHER" id="PTHR33164">
    <property type="entry name" value="TRANSCRIPTIONAL REGULATOR, MARR FAMILY"/>
    <property type="match status" value="1"/>
</dbReference>